<dbReference type="Proteomes" id="UP000664073">
    <property type="component" value="Unassembled WGS sequence"/>
</dbReference>
<dbReference type="GO" id="GO:0030976">
    <property type="term" value="F:thiamine pyrophosphate binding"/>
    <property type="evidence" value="ECO:0007669"/>
    <property type="project" value="TreeGrafter"/>
</dbReference>
<dbReference type="InterPro" id="IPR006059">
    <property type="entry name" value="SBP"/>
</dbReference>
<dbReference type="PANTHER" id="PTHR30006:SF2">
    <property type="entry name" value="ABC TRANSPORTER SUBSTRATE-BINDING PROTEIN"/>
    <property type="match status" value="1"/>
</dbReference>
<dbReference type="Pfam" id="PF13416">
    <property type="entry name" value="SBP_bac_8"/>
    <property type="match status" value="1"/>
</dbReference>
<evidence type="ECO:0000313" key="2">
    <source>
        <dbReference type="EMBL" id="MBO1325089.1"/>
    </source>
</evidence>
<keyword evidence="1" id="KW-0732">Signal</keyword>
<dbReference type="GO" id="GO:0015888">
    <property type="term" value="P:thiamine transport"/>
    <property type="evidence" value="ECO:0007669"/>
    <property type="project" value="TreeGrafter"/>
</dbReference>
<dbReference type="RefSeq" id="WP_207845764.1">
    <property type="nucleotide sequence ID" value="NZ_JAFVMH010000003.1"/>
</dbReference>
<protein>
    <submittedName>
        <fullName evidence="2">Extracellular solute-binding protein</fullName>
    </submittedName>
</protein>
<dbReference type="AlphaFoldDB" id="A0A939KQ98"/>
<dbReference type="PANTHER" id="PTHR30006">
    <property type="entry name" value="THIAMINE-BINDING PERIPLASMIC PROTEIN-RELATED"/>
    <property type="match status" value="1"/>
</dbReference>
<name>A0A939KQ98_9PROT</name>
<dbReference type="GO" id="GO:0030975">
    <property type="term" value="F:thiamine binding"/>
    <property type="evidence" value="ECO:0007669"/>
    <property type="project" value="TreeGrafter"/>
</dbReference>
<proteinExistence type="predicted"/>
<dbReference type="EMBL" id="JAFVMH010000003">
    <property type="protein sequence ID" value="MBO1325089.1"/>
    <property type="molecule type" value="Genomic_DNA"/>
</dbReference>
<dbReference type="SUPFAM" id="SSF53850">
    <property type="entry name" value="Periplasmic binding protein-like II"/>
    <property type="match status" value="1"/>
</dbReference>
<gene>
    <name evidence="2" type="ORF">J2D77_08000</name>
</gene>
<dbReference type="Gene3D" id="3.40.190.10">
    <property type="entry name" value="Periplasmic binding protein-like II"/>
    <property type="match status" value="2"/>
</dbReference>
<comment type="caution">
    <text evidence="2">The sequence shown here is derived from an EMBL/GenBank/DDBJ whole genome shotgun (WGS) entry which is preliminary data.</text>
</comment>
<sequence>MKRREILNIGVACLAGAPFVRRQACAAVPAGGLELATWGGLWGAAMARYVDQPFSQQTGASVTDDFSSTPVERIQKIKMSQGDQVYDVVQLHDGIVPLAEAEGVLEPLDETWPELSNMKDIPQRYKRLGWVGMAYSALGIAYNPKLVGKPPRSFADLWSNTYRGMIVLPEVSHSLGLYIVPIGALAAGRPVEDTEAGFKMLERMVALDPIWARDTDSIMNALASEEAVIGLLYKSQVETLKQKGKNIEWIMPQEGGISYVTGTGIAKNSKNIRLAARYLNMTITAEYQRFVSEIFSYEGTNPGVASLLTPEVRQRCGFSADERSKIIDLDQEWMAHNRVAWADRWNRVVSGG</sequence>
<organism evidence="2 3">
    <name type="scientific">Acetobacter garciniae</name>
    <dbReference type="NCBI Taxonomy" id="2817435"/>
    <lineage>
        <taxon>Bacteria</taxon>
        <taxon>Pseudomonadati</taxon>
        <taxon>Pseudomonadota</taxon>
        <taxon>Alphaproteobacteria</taxon>
        <taxon>Acetobacterales</taxon>
        <taxon>Acetobacteraceae</taxon>
        <taxon>Acetobacter</taxon>
    </lineage>
</organism>
<keyword evidence="3" id="KW-1185">Reference proteome</keyword>
<reference evidence="2" key="1">
    <citation type="submission" date="2021-03" db="EMBL/GenBank/DDBJ databases">
        <title>The complete genome sequence of Acetobacter sp. TBRC 12339.</title>
        <authorList>
            <person name="Charoenyingcharoen P."/>
            <person name="Yukphan P."/>
        </authorList>
    </citation>
    <scope>NUCLEOTIDE SEQUENCE</scope>
    <source>
        <strain evidence="2">TBRC 12339</strain>
    </source>
</reference>
<dbReference type="GO" id="GO:0030288">
    <property type="term" value="C:outer membrane-bounded periplasmic space"/>
    <property type="evidence" value="ECO:0007669"/>
    <property type="project" value="TreeGrafter"/>
</dbReference>
<evidence type="ECO:0000256" key="1">
    <source>
        <dbReference type="ARBA" id="ARBA00022729"/>
    </source>
</evidence>
<accession>A0A939KQ98</accession>
<evidence type="ECO:0000313" key="3">
    <source>
        <dbReference type="Proteomes" id="UP000664073"/>
    </source>
</evidence>